<organism evidence="1 2">
    <name type="scientific">Sphaerodactylus townsendi</name>
    <dbReference type="NCBI Taxonomy" id="933632"/>
    <lineage>
        <taxon>Eukaryota</taxon>
        <taxon>Metazoa</taxon>
        <taxon>Chordata</taxon>
        <taxon>Craniata</taxon>
        <taxon>Vertebrata</taxon>
        <taxon>Euteleostomi</taxon>
        <taxon>Lepidosauria</taxon>
        <taxon>Squamata</taxon>
        <taxon>Bifurcata</taxon>
        <taxon>Gekkota</taxon>
        <taxon>Sphaerodactylidae</taxon>
        <taxon>Sphaerodactylus</taxon>
    </lineage>
</organism>
<dbReference type="EMBL" id="CM037624">
    <property type="protein sequence ID" value="KAH8010572.1"/>
    <property type="molecule type" value="Genomic_DNA"/>
</dbReference>
<comment type="caution">
    <text evidence="1">The sequence shown here is derived from an EMBL/GenBank/DDBJ whole genome shotgun (WGS) entry which is preliminary data.</text>
</comment>
<protein>
    <submittedName>
        <fullName evidence="1">Uncharacterized protein</fullName>
    </submittedName>
</protein>
<evidence type="ECO:0000313" key="1">
    <source>
        <dbReference type="EMBL" id="KAH8010572.1"/>
    </source>
</evidence>
<proteinExistence type="predicted"/>
<name>A0ACB8FU93_9SAUR</name>
<gene>
    <name evidence="1" type="ORF">K3G42_008177</name>
</gene>
<accession>A0ACB8FU93</accession>
<reference evidence="1" key="1">
    <citation type="submission" date="2021-08" db="EMBL/GenBank/DDBJ databases">
        <title>The first chromosome-level gecko genome reveals the dynamic sex chromosomes of Neotropical dwarf geckos (Sphaerodactylidae: Sphaerodactylus).</title>
        <authorList>
            <person name="Pinto B.J."/>
            <person name="Keating S.E."/>
            <person name="Gamble T."/>
        </authorList>
    </citation>
    <scope>NUCLEOTIDE SEQUENCE</scope>
    <source>
        <strain evidence="1">TG3544</strain>
    </source>
</reference>
<sequence>MSRPGFRPPTPQSLAGGGFRSPPSGGGGPSPTSPQAYGSPRHTPPYGHRPRPYDSPANFQPCGERRRPHSASPRYSAPYSGGWSPGGAAHQSRPYRQPHSGGYQRYSQVCFGSYYTHYIAAAN</sequence>
<keyword evidence="2" id="KW-1185">Reference proteome</keyword>
<evidence type="ECO:0000313" key="2">
    <source>
        <dbReference type="Proteomes" id="UP000827872"/>
    </source>
</evidence>
<dbReference type="Proteomes" id="UP000827872">
    <property type="component" value="Linkage Group LG11"/>
</dbReference>